<dbReference type="AlphaFoldDB" id="A0A645AF64"/>
<dbReference type="PANTHER" id="PTHR32329:SF4">
    <property type="entry name" value="ACTIVATOR OF 2-HYDROXYACYL-COA DEHYDRATASE"/>
    <property type="match status" value="1"/>
</dbReference>
<reference evidence="1" key="1">
    <citation type="submission" date="2019-08" db="EMBL/GenBank/DDBJ databases">
        <authorList>
            <person name="Kucharzyk K."/>
            <person name="Murdoch R.W."/>
            <person name="Higgins S."/>
            <person name="Loffler F."/>
        </authorList>
    </citation>
    <scope>NUCLEOTIDE SEQUENCE</scope>
</reference>
<protein>
    <recommendedName>
        <fullName evidence="2">2-hydroxyglutaryl-CoA dehydratase, D-component</fullName>
    </recommendedName>
</protein>
<gene>
    <name evidence="1" type="ORF">SDC9_98345</name>
</gene>
<dbReference type="InterPro" id="IPR051805">
    <property type="entry name" value="Dehydratase_Activator_Redct"/>
</dbReference>
<comment type="caution">
    <text evidence="1">The sequence shown here is derived from an EMBL/GenBank/DDBJ whole genome shotgun (WGS) entry which is preliminary data.</text>
</comment>
<dbReference type="EMBL" id="VSSQ01013486">
    <property type="protein sequence ID" value="MPM51596.1"/>
    <property type="molecule type" value="Genomic_DNA"/>
</dbReference>
<accession>A0A645AF64</accession>
<sequence>MIELIQSGAENIVCMQPFACLPNHITGKGMMKELRRRYPGANIVAVDYDPGASEVNQLNRIKLMLSVAFKNLENSTPTTEEKLVINDKLIEEVFEEVAAATDKH</sequence>
<dbReference type="PANTHER" id="PTHR32329">
    <property type="entry name" value="BIFUNCTIONAL PROTEIN [INCLUDES 2-HYDROXYACYL-COA DEHYDRATASE (N-TER) AND ITS ACTIVATOR DOMAIN (C_TERM)-RELATED"/>
    <property type="match status" value="1"/>
</dbReference>
<name>A0A645AF64_9ZZZZ</name>
<evidence type="ECO:0000313" key="1">
    <source>
        <dbReference type="EMBL" id="MPM51596.1"/>
    </source>
</evidence>
<proteinExistence type="predicted"/>
<organism evidence="1">
    <name type="scientific">bioreactor metagenome</name>
    <dbReference type="NCBI Taxonomy" id="1076179"/>
    <lineage>
        <taxon>unclassified sequences</taxon>
        <taxon>metagenomes</taxon>
        <taxon>ecological metagenomes</taxon>
    </lineage>
</organism>
<evidence type="ECO:0008006" key="2">
    <source>
        <dbReference type="Google" id="ProtNLM"/>
    </source>
</evidence>